<reference evidence="6 7" key="1">
    <citation type="submission" date="2017-02" db="EMBL/GenBank/DDBJ databases">
        <authorList>
            <person name="Peterson S.W."/>
        </authorList>
    </citation>
    <scope>NUCLEOTIDE SEQUENCE [LARGE SCALE GENOMIC DNA]</scope>
    <source>
        <strain evidence="6 7">ATCC 51222</strain>
    </source>
</reference>
<evidence type="ECO:0000256" key="1">
    <source>
        <dbReference type="ARBA" id="ARBA00022576"/>
    </source>
</evidence>
<feature type="binding site" evidence="5">
    <location>
        <position position="277"/>
    </location>
    <ligand>
        <name>N(2)-acetyl-L-ornithine</name>
        <dbReference type="ChEBI" id="CHEBI:57805"/>
    </ligand>
</feature>
<dbReference type="PANTHER" id="PTHR11986:SF79">
    <property type="entry name" value="ACETYLORNITHINE AMINOTRANSFERASE, MITOCHONDRIAL"/>
    <property type="match status" value="1"/>
</dbReference>
<dbReference type="GO" id="GO:0006526">
    <property type="term" value="P:L-arginine biosynthetic process"/>
    <property type="evidence" value="ECO:0007669"/>
    <property type="project" value="UniProtKB-UniRule"/>
</dbReference>
<feature type="modified residue" description="N6-(pyridoxal phosphate)lysine" evidence="5">
    <location>
        <position position="249"/>
    </location>
</feature>
<dbReference type="GO" id="GO:0030170">
    <property type="term" value="F:pyridoxal phosphate binding"/>
    <property type="evidence" value="ECO:0007669"/>
    <property type="project" value="InterPro"/>
</dbReference>
<dbReference type="AlphaFoldDB" id="A0A1T4KYK7"/>
<feature type="binding site" evidence="5">
    <location>
        <position position="278"/>
    </location>
    <ligand>
        <name>pyridoxal 5'-phosphate</name>
        <dbReference type="ChEBI" id="CHEBI:597326"/>
    </ligand>
</feature>
<keyword evidence="2 5" id="KW-0028">Amino-acid biosynthesis</keyword>
<dbReference type="PANTHER" id="PTHR11986">
    <property type="entry name" value="AMINOTRANSFERASE CLASS III"/>
    <property type="match status" value="1"/>
</dbReference>
<comment type="pathway">
    <text evidence="5">Amino-acid biosynthesis; L-arginine biosynthesis; N(2)-acetyl-L-ornithine from L-glutamate: step 4/4.</text>
</comment>
<evidence type="ECO:0000256" key="5">
    <source>
        <dbReference type="HAMAP-Rule" id="MF_01107"/>
    </source>
</evidence>
<dbReference type="RefSeq" id="WP_078768179.1">
    <property type="nucleotide sequence ID" value="NZ_FUWW01000005.1"/>
</dbReference>
<dbReference type="InterPro" id="IPR004636">
    <property type="entry name" value="AcOrn/SuccOrn_fam"/>
</dbReference>
<dbReference type="OrthoDB" id="9807885at2"/>
<keyword evidence="5" id="KW-0963">Cytoplasm</keyword>
<feature type="binding site" evidence="5">
    <location>
        <begin position="220"/>
        <end position="223"/>
    </location>
    <ligand>
        <name>pyridoxal 5'-phosphate</name>
        <dbReference type="ChEBI" id="CHEBI:597326"/>
    </ligand>
</feature>
<dbReference type="InterPro" id="IPR015421">
    <property type="entry name" value="PyrdxlP-dep_Trfase_major"/>
</dbReference>
<protein>
    <recommendedName>
        <fullName evidence="5">Acetylornithine aminotransferase</fullName>
        <shortName evidence="5">ACOAT</shortName>
        <ecNumber evidence="5">2.6.1.11</ecNumber>
    </recommendedName>
</protein>
<comment type="catalytic activity">
    <reaction evidence="5">
        <text>N(2)-acetyl-L-ornithine + 2-oxoglutarate = N-acetyl-L-glutamate 5-semialdehyde + L-glutamate</text>
        <dbReference type="Rhea" id="RHEA:18049"/>
        <dbReference type="ChEBI" id="CHEBI:16810"/>
        <dbReference type="ChEBI" id="CHEBI:29123"/>
        <dbReference type="ChEBI" id="CHEBI:29985"/>
        <dbReference type="ChEBI" id="CHEBI:57805"/>
        <dbReference type="EC" id="2.6.1.11"/>
    </reaction>
</comment>
<evidence type="ECO:0000256" key="2">
    <source>
        <dbReference type="ARBA" id="ARBA00022605"/>
    </source>
</evidence>
<feature type="binding site" evidence="5">
    <location>
        <begin position="102"/>
        <end position="103"/>
    </location>
    <ligand>
        <name>pyridoxal 5'-phosphate</name>
        <dbReference type="ChEBI" id="CHEBI:597326"/>
    </ligand>
</feature>
<dbReference type="FunFam" id="3.40.640.10:FF:000004">
    <property type="entry name" value="Acetylornithine aminotransferase"/>
    <property type="match status" value="1"/>
</dbReference>
<comment type="subcellular location">
    <subcellularLocation>
        <location evidence="5">Cytoplasm</location>
    </subcellularLocation>
</comment>
<dbReference type="InterPro" id="IPR005814">
    <property type="entry name" value="Aminotrans_3"/>
</dbReference>
<dbReference type="CDD" id="cd00610">
    <property type="entry name" value="OAT_like"/>
    <property type="match status" value="1"/>
</dbReference>
<keyword evidence="3 5" id="KW-0808">Transferase</keyword>
<dbReference type="EMBL" id="FUWW01000005">
    <property type="protein sequence ID" value="SJZ47461.1"/>
    <property type="molecule type" value="Genomic_DNA"/>
</dbReference>
<evidence type="ECO:0000256" key="4">
    <source>
        <dbReference type="ARBA" id="ARBA00022898"/>
    </source>
</evidence>
<keyword evidence="1 5" id="KW-0032">Aminotransferase</keyword>
<dbReference type="GO" id="GO:0042802">
    <property type="term" value="F:identical protein binding"/>
    <property type="evidence" value="ECO:0007669"/>
    <property type="project" value="TreeGrafter"/>
</dbReference>
<comment type="miscellaneous">
    <text evidence="5">May also have succinyldiaminopimelate aminotransferase activity, thus carrying out the corresponding step in lysine biosynthesis.</text>
</comment>
<keyword evidence="5" id="KW-0055">Arginine biosynthesis</keyword>
<dbReference type="GO" id="GO:0005737">
    <property type="term" value="C:cytoplasm"/>
    <property type="evidence" value="ECO:0007669"/>
    <property type="project" value="UniProtKB-SubCell"/>
</dbReference>
<gene>
    <name evidence="5" type="primary">argD</name>
    <name evidence="6" type="ORF">SAMN02745114_00689</name>
</gene>
<dbReference type="SUPFAM" id="SSF53383">
    <property type="entry name" value="PLP-dependent transferases"/>
    <property type="match status" value="1"/>
</dbReference>
<dbReference type="Proteomes" id="UP000190657">
    <property type="component" value="Unassembled WGS sequence"/>
</dbReference>
<accession>A0A1T4KYK7</accession>
<dbReference type="EC" id="2.6.1.11" evidence="5"/>
<dbReference type="Gene3D" id="3.90.1150.10">
    <property type="entry name" value="Aspartate Aminotransferase, domain 1"/>
    <property type="match status" value="1"/>
</dbReference>
<dbReference type="PIRSF" id="PIRSF000521">
    <property type="entry name" value="Transaminase_4ab_Lys_Orn"/>
    <property type="match status" value="1"/>
</dbReference>
<comment type="subunit">
    <text evidence="5">Homodimer.</text>
</comment>
<evidence type="ECO:0000313" key="6">
    <source>
        <dbReference type="EMBL" id="SJZ47461.1"/>
    </source>
</evidence>
<dbReference type="GO" id="GO:0003992">
    <property type="term" value="F:N2-acetyl-L-ornithine:2-oxoglutarate 5-aminotransferase activity"/>
    <property type="evidence" value="ECO:0007669"/>
    <property type="project" value="UniProtKB-UniRule"/>
</dbReference>
<comment type="cofactor">
    <cofactor evidence="5">
        <name>pyridoxal 5'-phosphate</name>
        <dbReference type="ChEBI" id="CHEBI:597326"/>
    </cofactor>
    <text evidence="5">Binds 1 pyridoxal phosphate per subunit.</text>
</comment>
<dbReference type="InterPro" id="IPR049704">
    <property type="entry name" value="Aminotrans_3_PPA_site"/>
</dbReference>
<dbReference type="InterPro" id="IPR050103">
    <property type="entry name" value="Class-III_PLP-dep_AT"/>
</dbReference>
<evidence type="ECO:0000313" key="7">
    <source>
        <dbReference type="Proteomes" id="UP000190657"/>
    </source>
</evidence>
<dbReference type="NCBIfam" id="NF002325">
    <property type="entry name" value="PRK01278.1"/>
    <property type="match status" value="1"/>
</dbReference>
<dbReference type="InterPro" id="IPR015422">
    <property type="entry name" value="PyrdxlP-dep_Trfase_small"/>
</dbReference>
<dbReference type="HAMAP" id="MF_01107">
    <property type="entry name" value="ArgD_aminotrans_3"/>
    <property type="match status" value="1"/>
</dbReference>
<dbReference type="InterPro" id="IPR015424">
    <property type="entry name" value="PyrdxlP-dep_Trfase"/>
</dbReference>
<keyword evidence="7" id="KW-1185">Reference proteome</keyword>
<dbReference type="Gene3D" id="3.40.640.10">
    <property type="entry name" value="Type I PLP-dependent aspartate aminotransferase-like (Major domain)"/>
    <property type="match status" value="1"/>
</dbReference>
<name>A0A1T4KYK7_9FIRM</name>
<dbReference type="STRING" id="290054.SAMN02745114_00689"/>
<evidence type="ECO:0000256" key="3">
    <source>
        <dbReference type="ARBA" id="ARBA00022679"/>
    </source>
</evidence>
<organism evidence="6 7">
    <name type="scientific">Eubacterium coprostanoligenes</name>
    <dbReference type="NCBI Taxonomy" id="290054"/>
    <lineage>
        <taxon>Bacteria</taxon>
        <taxon>Bacillati</taxon>
        <taxon>Bacillota</taxon>
        <taxon>Clostridia</taxon>
        <taxon>Eubacteriales</taxon>
        <taxon>Eubacteriaceae</taxon>
        <taxon>Eubacterium</taxon>
    </lineage>
</organism>
<dbReference type="PROSITE" id="PS00600">
    <property type="entry name" value="AA_TRANSFER_CLASS_3"/>
    <property type="match status" value="1"/>
</dbReference>
<proteinExistence type="inferred from homology"/>
<feature type="binding site" evidence="5">
    <location>
        <position position="138"/>
    </location>
    <ligand>
        <name>N(2)-acetyl-L-ornithine</name>
        <dbReference type="ChEBI" id="CHEBI:57805"/>
    </ligand>
</feature>
<dbReference type="Pfam" id="PF00202">
    <property type="entry name" value="Aminotran_3"/>
    <property type="match status" value="1"/>
</dbReference>
<dbReference type="NCBIfam" id="TIGR00707">
    <property type="entry name" value="argD"/>
    <property type="match status" value="1"/>
</dbReference>
<comment type="similarity">
    <text evidence="5">Belongs to the class-III pyridoxal-phosphate-dependent aminotransferase family. ArgD subfamily.</text>
</comment>
<feature type="binding site" evidence="5">
    <location>
        <position position="135"/>
    </location>
    <ligand>
        <name>pyridoxal 5'-phosphate</name>
        <dbReference type="ChEBI" id="CHEBI:597326"/>
    </ligand>
</feature>
<dbReference type="UniPathway" id="UPA00068">
    <property type="reaction ID" value="UER00109"/>
</dbReference>
<keyword evidence="4 5" id="KW-0663">Pyridoxal phosphate</keyword>
<sequence>MNTKGLDNKYIAHSYSRFDVCIVSGKGSTLFDESGKKYIDFGSGIGVTAFGACDDEWTKAVTEQLSKIQHTSNLYYTEPCAELAELLCEKTNMCNVFFGNSGAEANEGAIKFARKYSFDKYGEGRSTIITLIDSFHGRTITTLSATGQECFHTTFAPFTPGFKYCPANDIEYLNKMITDDVCAIMFECIQGEGGVNNLSNEFVKEIEKIANEKDILMIVDEVQTGNGRTGKYFAYQNFDITPDIVTTAKGLGGGLPIGAVLFGEKLKNTVTPGSHGSTFGGNPIASAGAISIVKRIDDDFLLAVSEKSKYIKNEIAKWKNVENISGMGLMLGILTNKDAGEIAKECLEKGLLVLTAHKNKVRLLPALNISFTELNEGLDILKEVIEK</sequence>